<keyword evidence="2" id="KW-1185">Reference proteome</keyword>
<sequence>MGSNLCSDDLHDWFVVRFLTLPSATLADAIRDLDELDDDEKQNLNQHMIFPFGADDIRSELTQLIAIHGEYTRVNEFDSHLPAGY</sequence>
<dbReference type="RefSeq" id="WP_162670274.1">
    <property type="nucleotide sequence ID" value="NZ_LR593886.1"/>
</dbReference>
<reference evidence="1 2" key="1">
    <citation type="submission" date="2019-05" db="EMBL/GenBank/DDBJ databases">
        <authorList>
            <consortium name="Science for Life Laboratories"/>
        </authorList>
    </citation>
    <scope>NUCLEOTIDE SEQUENCE [LARGE SCALE GENOMIC DNA]</scope>
    <source>
        <strain evidence="1">Soil9</strain>
    </source>
</reference>
<accession>A0A6P2D4B5</accession>
<proteinExistence type="predicted"/>
<evidence type="ECO:0000313" key="1">
    <source>
        <dbReference type="EMBL" id="VTR95923.1"/>
    </source>
</evidence>
<evidence type="ECO:0000313" key="2">
    <source>
        <dbReference type="Proteomes" id="UP000464178"/>
    </source>
</evidence>
<gene>
    <name evidence="1" type="ORF">SOIL9_17910</name>
</gene>
<dbReference type="AlphaFoldDB" id="A0A6P2D4B5"/>
<organism evidence="1 2">
    <name type="scientific">Gemmata massiliana</name>
    <dbReference type="NCBI Taxonomy" id="1210884"/>
    <lineage>
        <taxon>Bacteria</taxon>
        <taxon>Pseudomonadati</taxon>
        <taxon>Planctomycetota</taxon>
        <taxon>Planctomycetia</taxon>
        <taxon>Gemmatales</taxon>
        <taxon>Gemmataceae</taxon>
        <taxon>Gemmata</taxon>
    </lineage>
</organism>
<dbReference type="KEGG" id="gms:SOIL9_17910"/>
<protein>
    <submittedName>
        <fullName evidence="1">Uncharacterized protein</fullName>
    </submittedName>
</protein>
<name>A0A6P2D4B5_9BACT</name>
<dbReference type="EMBL" id="LR593886">
    <property type="protein sequence ID" value="VTR95923.1"/>
    <property type="molecule type" value="Genomic_DNA"/>
</dbReference>
<dbReference type="Proteomes" id="UP000464178">
    <property type="component" value="Chromosome"/>
</dbReference>